<protein>
    <recommendedName>
        <fullName evidence="4">Winged helix-turn-helix domain-containing protein</fullName>
    </recommendedName>
</protein>
<dbReference type="Gene3D" id="1.10.1660.10">
    <property type="match status" value="1"/>
</dbReference>
<dbReference type="AlphaFoldDB" id="A0A101HPV4"/>
<evidence type="ECO:0000313" key="2">
    <source>
        <dbReference type="EMBL" id="KUK80841.1"/>
    </source>
</evidence>
<dbReference type="Proteomes" id="UP000054092">
    <property type="component" value="Unassembled WGS sequence"/>
</dbReference>
<evidence type="ECO:0008006" key="4">
    <source>
        <dbReference type="Google" id="ProtNLM"/>
    </source>
</evidence>
<name>A0A101HPV4_9BACT</name>
<proteinExistence type="predicted"/>
<dbReference type="InterPro" id="IPR008685">
    <property type="entry name" value="Centromere_Mis12"/>
</dbReference>
<dbReference type="Pfam" id="PF05859">
    <property type="entry name" value="Mis12"/>
    <property type="match status" value="1"/>
</dbReference>
<feature type="coiled-coil region" evidence="1">
    <location>
        <begin position="80"/>
        <end position="121"/>
    </location>
</feature>
<gene>
    <name evidence="2" type="ORF">XD94_0739</name>
</gene>
<sequence>MKTKTLLLGGPKVNFKELSEASGIRYETVRNYVKVLIEEGLIDEVNEEVVEVVKKMPSFTSQGLTVVEAAHRATGKADSESSLSEEVSELRERVHALQEENEQLRRELQEERSLTNYLKENLASFEDHTKNSSGITVYGKEASTAADALKSAVKSAGSGFLQFLKWLFDTEEKETAERNDQ</sequence>
<reference evidence="3" key="1">
    <citation type="journal article" date="2015" name="MBio">
        <title>Genome-Resolved Metagenomic Analysis Reveals Roles for Candidate Phyla and Other Microbial Community Members in Biogeochemical Transformations in Oil Reservoirs.</title>
        <authorList>
            <person name="Hu P."/>
            <person name="Tom L."/>
            <person name="Singh A."/>
            <person name="Thomas B.C."/>
            <person name="Baker B.J."/>
            <person name="Piceno Y.M."/>
            <person name="Andersen G.L."/>
            <person name="Banfield J.F."/>
        </authorList>
    </citation>
    <scope>NUCLEOTIDE SEQUENCE [LARGE SCALE GENOMIC DNA]</scope>
</reference>
<dbReference type="SUPFAM" id="SSF46785">
    <property type="entry name" value="Winged helix' DNA-binding domain"/>
    <property type="match status" value="1"/>
</dbReference>
<comment type="caution">
    <text evidence="2">The sequence shown here is derived from an EMBL/GenBank/DDBJ whole genome shotgun (WGS) entry which is preliminary data.</text>
</comment>
<evidence type="ECO:0000313" key="3">
    <source>
        <dbReference type="Proteomes" id="UP000054092"/>
    </source>
</evidence>
<dbReference type="PATRIC" id="fig|1184387.3.peg.1126"/>
<evidence type="ECO:0000256" key="1">
    <source>
        <dbReference type="SAM" id="Coils"/>
    </source>
</evidence>
<accession>A0A101HPV4</accession>
<organism evidence="2 3">
    <name type="scientific">Mesotoga prima</name>
    <dbReference type="NCBI Taxonomy" id="1184387"/>
    <lineage>
        <taxon>Bacteria</taxon>
        <taxon>Thermotogati</taxon>
        <taxon>Thermotogota</taxon>
        <taxon>Thermotogae</taxon>
        <taxon>Kosmotogales</taxon>
        <taxon>Kosmotogaceae</taxon>
        <taxon>Mesotoga</taxon>
    </lineage>
</organism>
<dbReference type="InterPro" id="IPR036390">
    <property type="entry name" value="WH_DNA-bd_sf"/>
</dbReference>
<keyword evidence="1" id="KW-0175">Coiled coil</keyword>
<dbReference type="EMBL" id="LGGP01000105">
    <property type="protein sequence ID" value="KUK80841.1"/>
    <property type="molecule type" value="Genomic_DNA"/>
</dbReference>